<dbReference type="Proteomes" id="UP000005239">
    <property type="component" value="Unassembled WGS sequence"/>
</dbReference>
<feature type="compositionally biased region" description="Acidic residues" evidence="1">
    <location>
        <begin position="23"/>
        <end position="46"/>
    </location>
</feature>
<feature type="region of interest" description="Disordered" evidence="1">
    <location>
        <begin position="1"/>
        <end position="91"/>
    </location>
</feature>
<dbReference type="AlphaFoldDB" id="A0A2A6BFZ3"/>
<dbReference type="EnsemblMetazoa" id="PPA00391.1">
    <property type="protein sequence ID" value="PPA00391.1"/>
    <property type="gene ID" value="WBGene00089945"/>
</dbReference>
<reference evidence="2" key="2">
    <citation type="submission" date="2022-06" db="UniProtKB">
        <authorList>
            <consortium name="EnsemblMetazoa"/>
        </authorList>
    </citation>
    <scope>IDENTIFICATION</scope>
    <source>
        <strain evidence="2">PS312</strain>
    </source>
</reference>
<evidence type="ECO:0000256" key="1">
    <source>
        <dbReference type="SAM" id="MobiDB-lite"/>
    </source>
</evidence>
<accession>A0A2A6BFZ3</accession>
<gene>
    <name evidence="2" type="primary">WBGene00089945</name>
</gene>
<sequence>MSDVARKLSCERIPAASLRKEEEELNEDEIDGDNEEEEEENEEGIEIIDSPGIDYNEEDDELSFGSNDRREDRNGSDSPSSTGSDDFLLEI</sequence>
<proteinExistence type="predicted"/>
<reference evidence="3" key="1">
    <citation type="journal article" date="2008" name="Nat. Genet.">
        <title>The Pristionchus pacificus genome provides a unique perspective on nematode lifestyle and parasitism.</title>
        <authorList>
            <person name="Dieterich C."/>
            <person name="Clifton S.W."/>
            <person name="Schuster L.N."/>
            <person name="Chinwalla A."/>
            <person name="Delehaunty K."/>
            <person name="Dinkelacker I."/>
            <person name="Fulton L."/>
            <person name="Fulton R."/>
            <person name="Godfrey J."/>
            <person name="Minx P."/>
            <person name="Mitreva M."/>
            <person name="Roeseler W."/>
            <person name="Tian H."/>
            <person name="Witte H."/>
            <person name="Yang S.P."/>
            <person name="Wilson R.K."/>
            <person name="Sommer R.J."/>
        </authorList>
    </citation>
    <scope>NUCLEOTIDE SEQUENCE [LARGE SCALE GENOMIC DNA]</scope>
    <source>
        <strain evidence="3">PS312</strain>
    </source>
</reference>
<name>A0A2A6BFZ3_PRIPA</name>
<evidence type="ECO:0000313" key="3">
    <source>
        <dbReference type="Proteomes" id="UP000005239"/>
    </source>
</evidence>
<keyword evidence="3" id="KW-1185">Reference proteome</keyword>
<protein>
    <submittedName>
        <fullName evidence="2">Uncharacterized protein</fullName>
    </submittedName>
</protein>
<evidence type="ECO:0000313" key="2">
    <source>
        <dbReference type="EnsemblMetazoa" id="PPA00391.1"/>
    </source>
</evidence>
<feature type="compositionally biased region" description="Low complexity" evidence="1">
    <location>
        <begin position="76"/>
        <end position="91"/>
    </location>
</feature>
<accession>A0A8R1Y7X1</accession>
<organism evidence="2 3">
    <name type="scientific">Pristionchus pacificus</name>
    <name type="common">Parasitic nematode worm</name>
    <dbReference type="NCBI Taxonomy" id="54126"/>
    <lineage>
        <taxon>Eukaryota</taxon>
        <taxon>Metazoa</taxon>
        <taxon>Ecdysozoa</taxon>
        <taxon>Nematoda</taxon>
        <taxon>Chromadorea</taxon>
        <taxon>Rhabditida</taxon>
        <taxon>Rhabditina</taxon>
        <taxon>Diplogasteromorpha</taxon>
        <taxon>Diplogasteroidea</taxon>
        <taxon>Neodiplogasteridae</taxon>
        <taxon>Pristionchus</taxon>
    </lineage>
</organism>
<feature type="compositionally biased region" description="Basic and acidic residues" evidence="1">
    <location>
        <begin position="1"/>
        <end position="10"/>
    </location>
</feature>